<dbReference type="OrthoDB" id="9799921at2"/>
<dbReference type="InterPro" id="IPR005122">
    <property type="entry name" value="Uracil-DNA_glycosylase-like"/>
</dbReference>
<accession>A0A3D8IXA6</accession>
<dbReference type="Proteomes" id="UP000257067">
    <property type="component" value="Unassembled WGS sequence"/>
</dbReference>
<protein>
    <recommendedName>
        <fullName evidence="1">Uracil-DNA glycosylase-like domain-containing protein</fullName>
    </recommendedName>
</protein>
<evidence type="ECO:0000259" key="1">
    <source>
        <dbReference type="Pfam" id="PF03167"/>
    </source>
</evidence>
<dbReference type="EMBL" id="NXLU01000002">
    <property type="protein sequence ID" value="RDU69693.1"/>
    <property type="molecule type" value="Genomic_DNA"/>
</dbReference>
<evidence type="ECO:0000313" key="2">
    <source>
        <dbReference type="EMBL" id="RDU69693.1"/>
    </source>
</evidence>
<feature type="domain" description="Uracil-DNA glycosylase-like" evidence="1">
    <location>
        <begin position="35"/>
        <end position="187"/>
    </location>
</feature>
<comment type="caution">
    <text evidence="2">The sequence shown here is derived from an EMBL/GenBank/DDBJ whole genome shotgun (WGS) entry which is preliminary data.</text>
</comment>
<dbReference type="Gene3D" id="3.40.470.10">
    <property type="entry name" value="Uracil-DNA glycosylase-like domain"/>
    <property type="match status" value="1"/>
</dbReference>
<keyword evidence="3" id="KW-1185">Reference proteome</keyword>
<dbReference type="Pfam" id="PF03167">
    <property type="entry name" value="UDG"/>
    <property type="match status" value="1"/>
</dbReference>
<dbReference type="AlphaFoldDB" id="A0A3D8IXA6"/>
<dbReference type="InterPro" id="IPR036895">
    <property type="entry name" value="Uracil-DNA_glycosylase-like_sf"/>
</dbReference>
<dbReference type="SUPFAM" id="SSF52141">
    <property type="entry name" value="Uracil-DNA glycosylase-like"/>
    <property type="match status" value="1"/>
</dbReference>
<sequence length="198" mass="24076">MMNEFKKKIKDMDMDWFEFTYPFANRKEIYLSGKYHYKCLILGTFPSKASRDNGYFYGNKTNEFWEYLGYVFDADLIKMPKEQKEDWINNRGIAIYDIVESYEGFNWYSNDKDLFTCARNHTYCLEFVENFLDQYKETKIMFTSRKAENKFKSEFKHCDYTSSQLFYLPSPSRLNRSMNSDEKRNQWRNAFKEAKLIQ</sequence>
<name>A0A3D8IXA6_9HELI</name>
<organism evidence="2 3">
    <name type="scientific">Helicobacter cholecystus</name>
    <dbReference type="NCBI Taxonomy" id="45498"/>
    <lineage>
        <taxon>Bacteria</taxon>
        <taxon>Pseudomonadati</taxon>
        <taxon>Campylobacterota</taxon>
        <taxon>Epsilonproteobacteria</taxon>
        <taxon>Campylobacterales</taxon>
        <taxon>Helicobacteraceae</taxon>
        <taxon>Helicobacter</taxon>
    </lineage>
</organism>
<proteinExistence type="predicted"/>
<evidence type="ECO:0000313" key="3">
    <source>
        <dbReference type="Proteomes" id="UP000257067"/>
    </source>
</evidence>
<gene>
    <name evidence="2" type="ORF">CQA62_03345</name>
</gene>
<reference evidence="2 3" key="1">
    <citation type="submission" date="2018-04" db="EMBL/GenBank/DDBJ databases">
        <title>Novel Campyloabacter and Helicobacter Species and Strains.</title>
        <authorList>
            <person name="Mannion A.J."/>
            <person name="Shen Z."/>
            <person name="Fox J.G."/>
        </authorList>
    </citation>
    <scope>NUCLEOTIDE SEQUENCE [LARGE SCALE GENOMIC DNA]</scope>
    <source>
        <strain evidence="2 3">ATCC 700242</strain>
    </source>
</reference>